<protein>
    <submittedName>
        <fullName evidence="1">Uncharacterized protein</fullName>
    </submittedName>
</protein>
<gene>
    <name evidence="1" type="ORF">NLU13_5685</name>
</gene>
<proteinExistence type="predicted"/>
<evidence type="ECO:0000313" key="2">
    <source>
        <dbReference type="Proteomes" id="UP001175261"/>
    </source>
</evidence>
<dbReference type="AlphaFoldDB" id="A0AA39GIQ3"/>
<accession>A0AA39GIQ3</accession>
<evidence type="ECO:0000313" key="1">
    <source>
        <dbReference type="EMBL" id="KAK0387373.1"/>
    </source>
</evidence>
<organism evidence="1 2">
    <name type="scientific">Sarocladium strictum</name>
    <name type="common">Black bundle disease fungus</name>
    <name type="synonym">Acremonium strictum</name>
    <dbReference type="NCBI Taxonomy" id="5046"/>
    <lineage>
        <taxon>Eukaryota</taxon>
        <taxon>Fungi</taxon>
        <taxon>Dikarya</taxon>
        <taxon>Ascomycota</taxon>
        <taxon>Pezizomycotina</taxon>
        <taxon>Sordariomycetes</taxon>
        <taxon>Hypocreomycetidae</taxon>
        <taxon>Hypocreales</taxon>
        <taxon>Sarocladiaceae</taxon>
        <taxon>Sarocladium</taxon>
    </lineage>
</organism>
<dbReference type="EMBL" id="JAPDFR010000004">
    <property type="protein sequence ID" value="KAK0387373.1"/>
    <property type="molecule type" value="Genomic_DNA"/>
</dbReference>
<comment type="caution">
    <text evidence="1">The sequence shown here is derived from an EMBL/GenBank/DDBJ whole genome shotgun (WGS) entry which is preliminary data.</text>
</comment>
<dbReference type="Proteomes" id="UP001175261">
    <property type="component" value="Unassembled WGS sequence"/>
</dbReference>
<reference evidence="1" key="1">
    <citation type="submission" date="2022-10" db="EMBL/GenBank/DDBJ databases">
        <title>Determination and structural analysis of whole genome sequence of Sarocladium strictum F4-1.</title>
        <authorList>
            <person name="Hu L."/>
            <person name="Jiang Y."/>
        </authorList>
    </citation>
    <scope>NUCLEOTIDE SEQUENCE</scope>
    <source>
        <strain evidence="1">F4-1</strain>
    </source>
</reference>
<sequence length="202" mass="21390">MSRVTQLSRSVTSAASRASPLLDSTAHAAGVPIMPKYADLLMREHLHDRSITTTHRPTPQPSITNRNRPLMQTFSSSSASKQSNTLDSTILPSTSFFSSSSSSTVDDIRVPLLPDAYSITHPATAAAPISQPEVTIVASDPENVIPGSSLAEVSAAGGADVIDLGFVHSSGQPEAKEESNMLKDLWKGMMDDIFATATPKKA</sequence>
<name>A0AA39GIQ3_SARSR</name>
<keyword evidence="2" id="KW-1185">Reference proteome</keyword>